<protein>
    <submittedName>
        <fullName evidence="2">GrpB family protein</fullName>
    </submittedName>
</protein>
<dbReference type="InterPro" id="IPR043519">
    <property type="entry name" value="NT_sf"/>
</dbReference>
<dbReference type="PANTHER" id="PTHR34822:SF1">
    <property type="entry name" value="GRPB FAMILY PROTEIN"/>
    <property type="match status" value="1"/>
</dbReference>
<proteinExistence type="predicted"/>
<evidence type="ECO:0000313" key="3">
    <source>
        <dbReference type="Proteomes" id="UP000306753"/>
    </source>
</evidence>
<accession>A0A5R9QBR3</accession>
<dbReference type="InterPro" id="IPR007344">
    <property type="entry name" value="GrpB/CoaE"/>
</dbReference>
<name>A0A5R9QBR3_9GAMM</name>
<reference evidence="2 3" key="1">
    <citation type="journal article" date="2017" name="Eur. J. Clin. Microbiol. Infect. Dis.">
        <title>Uncommonly isolated clinical Pseudomonas: identification and phylogenetic assignation.</title>
        <authorList>
            <person name="Mulet M."/>
            <person name="Gomila M."/>
            <person name="Ramirez A."/>
            <person name="Cardew S."/>
            <person name="Moore E.R."/>
            <person name="Lalucat J."/>
            <person name="Garcia-Valdes E."/>
        </authorList>
    </citation>
    <scope>NUCLEOTIDE SEQUENCE [LARGE SCALE GENOMIC DNA]</scope>
    <source>
        <strain evidence="2 3">SD129</strain>
    </source>
</reference>
<dbReference type="RefSeq" id="WP_138412221.1">
    <property type="nucleotide sequence ID" value="NZ_QLAF01000036.1"/>
</dbReference>
<gene>
    <name evidence="2" type="ORF">DN820_15755</name>
</gene>
<feature type="region of interest" description="Disordered" evidence="1">
    <location>
        <begin position="1"/>
        <end position="20"/>
    </location>
</feature>
<keyword evidence="3" id="KW-1185">Reference proteome</keyword>
<dbReference type="Proteomes" id="UP000306753">
    <property type="component" value="Unassembled WGS sequence"/>
</dbReference>
<evidence type="ECO:0000313" key="2">
    <source>
        <dbReference type="EMBL" id="TLX62567.1"/>
    </source>
</evidence>
<organism evidence="2 3">
    <name type="scientific">Stutzerimonas nosocomialis</name>
    <dbReference type="NCBI Taxonomy" id="1056496"/>
    <lineage>
        <taxon>Bacteria</taxon>
        <taxon>Pseudomonadati</taxon>
        <taxon>Pseudomonadota</taxon>
        <taxon>Gammaproteobacteria</taxon>
        <taxon>Pseudomonadales</taxon>
        <taxon>Pseudomonadaceae</taxon>
        <taxon>Stutzerimonas</taxon>
    </lineage>
</organism>
<dbReference type="Pfam" id="PF04229">
    <property type="entry name" value="GrpB"/>
    <property type="match status" value="1"/>
</dbReference>
<evidence type="ECO:0000256" key="1">
    <source>
        <dbReference type="SAM" id="MobiDB-lite"/>
    </source>
</evidence>
<dbReference type="EMBL" id="QLAG01000020">
    <property type="protein sequence ID" value="TLX62567.1"/>
    <property type="molecule type" value="Genomic_DNA"/>
</dbReference>
<comment type="caution">
    <text evidence="2">The sequence shown here is derived from an EMBL/GenBank/DDBJ whole genome shotgun (WGS) entry which is preliminary data.</text>
</comment>
<dbReference type="SUPFAM" id="SSF81301">
    <property type="entry name" value="Nucleotidyltransferase"/>
    <property type="match status" value="1"/>
</dbReference>
<dbReference type="Gene3D" id="3.30.460.10">
    <property type="entry name" value="Beta Polymerase, domain 2"/>
    <property type="match status" value="1"/>
</dbReference>
<feature type="compositionally biased region" description="Basic and acidic residues" evidence="1">
    <location>
        <begin position="10"/>
        <end position="20"/>
    </location>
</feature>
<dbReference type="AlphaFoldDB" id="A0A5R9QBR3"/>
<sequence>MRTGHLRPLSSEERRRQDDAELIEIRSPDPGWPRRYLDEARAINRTMKAYGIEGMRFEHFGSTSVPGLAAKPIIDIMMLPPPGCDWRQLVVPLLSLGYVHWRDNVAPERMFFVKSMLPQGRQRTHHVHVMTLAEADKHLRFRDYLRRHPDVAEAYADLKRALARQHPYDRAAYTRGKDAFFAMTLGQANAERILQR</sequence>
<dbReference type="PANTHER" id="PTHR34822">
    <property type="entry name" value="GRPB DOMAIN PROTEIN (AFU_ORTHOLOGUE AFUA_1G01530)"/>
    <property type="match status" value="1"/>
</dbReference>